<evidence type="ECO:0008006" key="2">
    <source>
        <dbReference type="Google" id="ProtNLM"/>
    </source>
</evidence>
<accession>A0A1Y5PRJ1</accession>
<name>A0A1Y5PRJ1_9SPHN</name>
<proteinExistence type="predicted"/>
<dbReference type="InterPro" id="IPR021795">
    <property type="entry name" value="DUF3363"/>
</dbReference>
<dbReference type="NCBIfam" id="NF041267">
    <property type="entry name" value="relax_RlxS"/>
    <property type="match status" value="1"/>
</dbReference>
<dbReference type="Pfam" id="PF11843">
    <property type="entry name" value="DUF3363"/>
    <property type="match status" value="1"/>
</dbReference>
<protein>
    <recommendedName>
        <fullName evidence="2">Conjugal transfer protein TraI</fullName>
    </recommendedName>
</protein>
<dbReference type="RefSeq" id="WP_184100732.1">
    <property type="nucleotide sequence ID" value="NZ_LT598653.1"/>
</dbReference>
<evidence type="ECO:0000313" key="1">
    <source>
        <dbReference type="EMBL" id="SBV32608.1"/>
    </source>
</evidence>
<organism evidence="1">
    <name type="scientific">uncultured Sphingopyxis sp</name>
    <dbReference type="NCBI Taxonomy" id="310581"/>
    <lineage>
        <taxon>Bacteria</taxon>
        <taxon>Pseudomonadati</taxon>
        <taxon>Pseudomonadota</taxon>
        <taxon>Alphaproteobacteria</taxon>
        <taxon>Sphingomonadales</taxon>
        <taxon>Sphingomonadaceae</taxon>
        <taxon>Sphingopyxis</taxon>
        <taxon>environmental samples</taxon>
    </lineage>
</organism>
<reference evidence="1" key="1">
    <citation type="submission" date="2016-03" db="EMBL/GenBank/DDBJ databases">
        <authorList>
            <person name="Ploux O."/>
        </authorList>
    </citation>
    <scope>NUCLEOTIDE SEQUENCE</scope>
    <source>
        <strain evidence="1">UC10</strain>
    </source>
</reference>
<dbReference type="AlphaFoldDB" id="A0A1Y5PRJ1"/>
<sequence>MSGGEEDFEPKLGKMRSVRGKKARKYLGRLLAAGIAAAGGARAGRKGFDGSRIGRGSAAGRLLASRGATDRFTSRRVIVKTRLVRLGGKGLDAARAHLKYIQRDGVTREGAPGQLYGPQGDVADGRDFLDRATGDRHQFRFIVSAEEGDLYADLKPFVRRLMAQMEEDLGTRLDWVAVDHFNTGHPHSHIMLRGRDERGKDLIIARDYIAHGLRTRASEIATLDLGPKTQLEVETRMRRDVDAERLTDIDRDLLREAGRHPLVMAKDRDPVIQSLRAGRLQKLGAMGLADEIAPGQWRLAGAMRETLTGLGERGDIIRTMQRELTARSRAAAPADRVIHDRHAPLVEALVGRVVARGLDDELADRHYLIVDGIDGASHYVAIGKGDAVETLPEGAIVRIVPTASAMSEADRTIVAVAAANEGRYDATAHRRFDSHASPAFIEAHIRRLEAMRRQGLTERAADGSWTIAADHTERARAYATASARERPVTVELLSPVPVERLARAEARTWLDREAASGGTLPARDKGFGREVRTAMALRQQWLIDEELADAAGEGIAYRRGALAALQRRELLRLARSLSAELGKDFVEAHEGERVDGRLAKRIDAAGGRYALVEKAKQFSLVPWKPVLDRHVGKEVGGMVRESGISWTIGRDRGGPTIS</sequence>
<gene>
    <name evidence="1" type="ORF">SPPYR_1488</name>
</gene>
<dbReference type="EMBL" id="LT598653">
    <property type="protein sequence ID" value="SBV32608.1"/>
    <property type="molecule type" value="Genomic_DNA"/>
</dbReference>
<dbReference type="KEGG" id="sphu:SPPYR_1488"/>